<proteinExistence type="inferred from homology"/>
<evidence type="ECO:0000256" key="8">
    <source>
        <dbReference type="ARBA" id="ARBA00042306"/>
    </source>
</evidence>
<dbReference type="InterPro" id="IPR041562">
    <property type="entry name" value="MCM_lid"/>
</dbReference>
<dbReference type="EMBL" id="BAAFRS010000004">
    <property type="protein sequence ID" value="GAB1218801.1"/>
    <property type="molecule type" value="Genomic_DNA"/>
</dbReference>
<evidence type="ECO:0000313" key="12">
    <source>
        <dbReference type="Proteomes" id="UP001628156"/>
    </source>
</evidence>
<reference evidence="11 12" key="1">
    <citation type="journal article" date="2019" name="PLoS Negl. Trop. Dis.">
        <title>Whole genome sequencing of Entamoeba nuttalli reveals mammalian host-related molecular signatures and a novel octapeptide-repeat surface protein.</title>
        <authorList>
            <person name="Tanaka M."/>
            <person name="Makiuchi T."/>
            <person name="Komiyama T."/>
            <person name="Shiina T."/>
            <person name="Osaki K."/>
            <person name="Tachibana H."/>
        </authorList>
    </citation>
    <scope>NUCLEOTIDE SEQUENCE [LARGE SCALE GENOMIC DNA]</scope>
    <source>
        <strain evidence="11 12">P19-061405</strain>
    </source>
</reference>
<dbReference type="PANTHER" id="PTHR11630:SF47">
    <property type="entry name" value="DNA HELICASE MCM8"/>
    <property type="match status" value="1"/>
</dbReference>
<dbReference type="SMART" id="SM00382">
    <property type="entry name" value="AAA"/>
    <property type="match status" value="1"/>
</dbReference>
<feature type="domain" description="MCM C-terminal AAA(+) ATPase" evidence="10">
    <location>
        <begin position="300"/>
        <end position="504"/>
    </location>
</feature>
<evidence type="ECO:0000256" key="3">
    <source>
        <dbReference type="ARBA" id="ARBA00012551"/>
    </source>
</evidence>
<dbReference type="InterPro" id="IPR001208">
    <property type="entry name" value="MCM_dom"/>
</dbReference>
<evidence type="ECO:0000256" key="2">
    <source>
        <dbReference type="ARBA" id="ARBA00008010"/>
    </source>
</evidence>
<dbReference type="InterPro" id="IPR018525">
    <property type="entry name" value="MCM_CS"/>
</dbReference>
<dbReference type="InterPro" id="IPR027417">
    <property type="entry name" value="P-loop_NTPase"/>
</dbReference>
<dbReference type="Pfam" id="PF17207">
    <property type="entry name" value="MCM_OB"/>
    <property type="match status" value="1"/>
</dbReference>
<dbReference type="Gene3D" id="2.20.28.10">
    <property type="match status" value="1"/>
</dbReference>
<keyword evidence="4 9" id="KW-0547">Nucleotide-binding</keyword>
<dbReference type="Pfam" id="PF00493">
    <property type="entry name" value="MCM"/>
    <property type="match status" value="1"/>
</dbReference>
<evidence type="ECO:0000256" key="9">
    <source>
        <dbReference type="RuleBase" id="RU004070"/>
    </source>
</evidence>
<comment type="caution">
    <text evidence="11">The sequence shown here is derived from an EMBL/GenBank/DDBJ whole genome shotgun (WGS) entry which is preliminary data.</text>
</comment>
<dbReference type="PROSITE" id="PS50051">
    <property type="entry name" value="MCM_2"/>
    <property type="match status" value="1"/>
</dbReference>
<keyword evidence="12" id="KW-1185">Reference proteome</keyword>
<accession>A0ABQ0D7G8</accession>
<organism evidence="11 12">
    <name type="scientific">Entamoeba nuttalli</name>
    <dbReference type="NCBI Taxonomy" id="412467"/>
    <lineage>
        <taxon>Eukaryota</taxon>
        <taxon>Amoebozoa</taxon>
        <taxon>Evosea</taxon>
        <taxon>Archamoebae</taxon>
        <taxon>Mastigamoebida</taxon>
        <taxon>Entamoebidae</taxon>
        <taxon>Entamoeba</taxon>
    </lineage>
</organism>
<comment type="similarity">
    <text evidence="2 9">Belongs to the MCM family.</text>
</comment>
<dbReference type="InterPro" id="IPR033762">
    <property type="entry name" value="MCM_OB"/>
</dbReference>
<dbReference type="PRINTS" id="PR01657">
    <property type="entry name" value="MCMFAMILY"/>
</dbReference>
<dbReference type="CDD" id="cd17706">
    <property type="entry name" value="MCM"/>
    <property type="match status" value="1"/>
</dbReference>
<sequence length="733" mass="81913">MELIDLELKLQDRYFYNPKSSKTELELSSLLVPKFEEYVHAEEFLGHSEVGMNIQLDDLIAMVGEEDFKEMLFEKPEIVIPSIEYAMHYVALHSASDPSQIMDCRCIVRVQIPKPTSTIKELKASSIGKLICIKGTVIRASSIKPHLVSMVFCCSTCKANKEVTFRDGKYTEPKKCHLCGSSSFIPMRNTVKVTETQRIRIQEVDEGEGRIPRSIEIELVNELVNTCVPGDTVIVSGVLRRNDSITKQFKRKNKSQTIYEPYIAVNYLENCRAETGDRDITEFSEKDMKFIEILKEKNNLLRLLVHSLCPPIYGHYIVKTAIVLVLFGGTRKHDVAKIRADSHLLIVGDPGLGKSQMLRAVANIVPRGVYVSGSSTTKTGLTVALHRYSGTSDFTLESGALVLGDQGVCCIDEFDKMERTDYSSLLEAMEQQSISIAKAGICCTLLARTSVIAAANPVEGHFNCGKTVSENINMPSPLLSRFDLIFVLVDNPDAEADKELSNHIIKMHSGKNIQRKYSQLSISQISSTGTTQSTNGRISLRDYLSDHSVESSDPLPPRLFRKYLAYARANIHPQLNEEAKLELQRFYIELRQSYKEDDDTPVTTRQLESLIRLTEARAKAECREVATKDDAMDVIEIFKIASLTGLGGISNSPVIDFRAMGGVRGGKSKMLKSLMRVFQTEAKKKNSNILTKNEIQQIASQLHVPDMQDLVDQLNNEGFLLKQSGGYKLATGM</sequence>
<evidence type="ECO:0000256" key="7">
    <source>
        <dbReference type="ARBA" id="ARBA00023242"/>
    </source>
</evidence>
<dbReference type="InterPro" id="IPR031327">
    <property type="entry name" value="MCM"/>
</dbReference>
<dbReference type="Gene3D" id="2.40.50.140">
    <property type="entry name" value="Nucleic acid-binding proteins"/>
    <property type="match status" value="1"/>
</dbReference>
<dbReference type="Pfam" id="PF25051">
    <property type="entry name" value="WHD_MCM8"/>
    <property type="match status" value="1"/>
</dbReference>
<evidence type="ECO:0000313" key="11">
    <source>
        <dbReference type="EMBL" id="GAB1218801.1"/>
    </source>
</evidence>
<dbReference type="SMART" id="SM00350">
    <property type="entry name" value="MCM"/>
    <property type="match status" value="1"/>
</dbReference>
<dbReference type="PROSITE" id="PS00847">
    <property type="entry name" value="MCM_1"/>
    <property type="match status" value="1"/>
</dbReference>
<evidence type="ECO:0000256" key="1">
    <source>
        <dbReference type="ARBA" id="ARBA00004123"/>
    </source>
</evidence>
<dbReference type="Pfam" id="PF17855">
    <property type="entry name" value="MCM_lid"/>
    <property type="match status" value="1"/>
</dbReference>
<keyword evidence="6 9" id="KW-0238">DNA-binding</keyword>
<evidence type="ECO:0000259" key="10">
    <source>
        <dbReference type="PROSITE" id="PS50051"/>
    </source>
</evidence>
<protein>
    <recommendedName>
        <fullName evidence="3">DNA helicase</fullName>
        <ecNumber evidence="3">3.6.4.12</ecNumber>
    </recommendedName>
    <alternativeName>
        <fullName evidence="8">Minichromosome maintenance 8</fullName>
    </alternativeName>
</protein>
<dbReference type="EC" id="3.6.4.12" evidence="3"/>
<name>A0ABQ0D7G8_9EUKA</name>
<dbReference type="InterPro" id="IPR003593">
    <property type="entry name" value="AAA+_ATPase"/>
</dbReference>
<dbReference type="InterPro" id="IPR012340">
    <property type="entry name" value="NA-bd_OB-fold"/>
</dbReference>
<dbReference type="PANTHER" id="PTHR11630">
    <property type="entry name" value="DNA REPLICATION LICENSING FACTOR MCM FAMILY MEMBER"/>
    <property type="match status" value="1"/>
</dbReference>
<keyword evidence="7" id="KW-0539">Nucleus</keyword>
<dbReference type="InterPro" id="IPR056875">
    <property type="entry name" value="MCM8/REC_WHD"/>
</dbReference>
<dbReference type="SUPFAM" id="SSF50249">
    <property type="entry name" value="Nucleic acid-binding proteins"/>
    <property type="match status" value="1"/>
</dbReference>
<dbReference type="Proteomes" id="UP001628156">
    <property type="component" value="Unassembled WGS sequence"/>
</dbReference>
<evidence type="ECO:0000256" key="4">
    <source>
        <dbReference type="ARBA" id="ARBA00022741"/>
    </source>
</evidence>
<gene>
    <name evidence="11" type="ORF">ENUP19_0004G0030</name>
</gene>
<evidence type="ECO:0000256" key="6">
    <source>
        <dbReference type="ARBA" id="ARBA00023125"/>
    </source>
</evidence>
<evidence type="ECO:0000256" key="5">
    <source>
        <dbReference type="ARBA" id="ARBA00022840"/>
    </source>
</evidence>
<dbReference type="Gene3D" id="3.40.50.300">
    <property type="entry name" value="P-loop containing nucleotide triphosphate hydrolases"/>
    <property type="match status" value="1"/>
</dbReference>
<keyword evidence="5 9" id="KW-0067">ATP-binding</keyword>
<dbReference type="CDD" id="cd22247">
    <property type="entry name" value="MCM8_WHD"/>
    <property type="match status" value="1"/>
</dbReference>
<comment type="subcellular location">
    <subcellularLocation>
        <location evidence="1">Nucleus</location>
    </subcellularLocation>
</comment>
<dbReference type="SUPFAM" id="SSF52540">
    <property type="entry name" value="P-loop containing nucleoside triphosphate hydrolases"/>
    <property type="match status" value="1"/>
</dbReference>